<dbReference type="AlphaFoldDB" id="A0A8R7QMX3"/>
<reference evidence="1" key="2">
    <citation type="submission" date="2018-03" db="EMBL/GenBank/DDBJ databases">
        <title>The Triticum urartu genome reveals the dynamic nature of wheat genome evolution.</title>
        <authorList>
            <person name="Ling H."/>
            <person name="Ma B."/>
            <person name="Shi X."/>
            <person name="Liu H."/>
            <person name="Dong L."/>
            <person name="Sun H."/>
            <person name="Cao Y."/>
            <person name="Gao Q."/>
            <person name="Zheng S."/>
            <person name="Li Y."/>
            <person name="Yu Y."/>
            <person name="Du H."/>
            <person name="Qi M."/>
            <person name="Li Y."/>
            <person name="Yu H."/>
            <person name="Cui Y."/>
            <person name="Wang N."/>
            <person name="Chen C."/>
            <person name="Wu H."/>
            <person name="Zhao Y."/>
            <person name="Zhang J."/>
            <person name="Li Y."/>
            <person name="Zhou W."/>
            <person name="Zhang B."/>
            <person name="Hu W."/>
            <person name="Eijk M."/>
            <person name="Tang J."/>
            <person name="Witsenboer H."/>
            <person name="Zhao S."/>
            <person name="Li Z."/>
            <person name="Zhang A."/>
            <person name="Wang D."/>
            <person name="Liang C."/>
        </authorList>
    </citation>
    <scope>NUCLEOTIDE SEQUENCE [LARGE SCALE GENOMIC DNA]</scope>
    <source>
        <strain evidence="1">cv. G1812</strain>
    </source>
</reference>
<reference evidence="1" key="3">
    <citation type="submission" date="2022-06" db="UniProtKB">
        <authorList>
            <consortium name="EnsemblPlants"/>
        </authorList>
    </citation>
    <scope>IDENTIFICATION</scope>
</reference>
<evidence type="ECO:0000313" key="2">
    <source>
        <dbReference type="Proteomes" id="UP000015106"/>
    </source>
</evidence>
<evidence type="ECO:0000313" key="1">
    <source>
        <dbReference type="EnsemblPlants" id="TuG1812G0600002102.01.T01"/>
    </source>
</evidence>
<name>A0A8R7QMX3_TRIUA</name>
<sequence length="94" mass="10354">MMESSGLDTVKGLPHLCASPATPSAPRTTTTIVQMAVNYSLPYSQQKILPIQTSIAFKLLKLTNNYKHLKVTLTSGKIDRNVLLHAVHTSQETY</sequence>
<organism evidence="1 2">
    <name type="scientific">Triticum urartu</name>
    <name type="common">Red wild einkorn</name>
    <name type="synonym">Crithodium urartu</name>
    <dbReference type="NCBI Taxonomy" id="4572"/>
    <lineage>
        <taxon>Eukaryota</taxon>
        <taxon>Viridiplantae</taxon>
        <taxon>Streptophyta</taxon>
        <taxon>Embryophyta</taxon>
        <taxon>Tracheophyta</taxon>
        <taxon>Spermatophyta</taxon>
        <taxon>Magnoliopsida</taxon>
        <taxon>Liliopsida</taxon>
        <taxon>Poales</taxon>
        <taxon>Poaceae</taxon>
        <taxon>BOP clade</taxon>
        <taxon>Pooideae</taxon>
        <taxon>Triticodae</taxon>
        <taxon>Triticeae</taxon>
        <taxon>Triticinae</taxon>
        <taxon>Triticum</taxon>
    </lineage>
</organism>
<reference evidence="2" key="1">
    <citation type="journal article" date="2013" name="Nature">
        <title>Draft genome of the wheat A-genome progenitor Triticum urartu.</title>
        <authorList>
            <person name="Ling H.Q."/>
            <person name="Zhao S."/>
            <person name="Liu D."/>
            <person name="Wang J."/>
            <person name="Sun H."/>
            <person name="Zhang C."/>
            <person name="Fan H."/>
            <person name="Li D."/>
            <person name="Dong L."/>
            <person name="Tao Y."/>
            <person name="Gao C."/>
            <person name="Wu H."/>
            <person name="Li Y."/>
            <person name="Cui Y."/>
            <person name="Guo X."/>
            <person name="Zheng S."/>
            <person name="Wang B."/>
            <person name="Yu K."/>
            <person name="Liang Q."/>
            <person name="Yang W."/>
            <person name="Lou X."/>
            <person name="Chen J."/>
            <person name="Feng M."/>
            <person name="Jian J."/>
            <person name="Zhang X."/>
            <person name="Luo G."/>
            <person name="Jiang Y."/>
            <person name="Liu J."/>
            <person name="Wang Z."/>
            <person name="Sha Y."/>
            <person name="Zhang B."/>
            <person name="Wu H."/>
            <person name="Tang D."/>
            <person name="Shen Q."/>
            <person name="Xue P."/>
            <person name="Zou S."/>
            <person name="Wang X."/>
            <person name="Liu X."/>
            <person name="Wang F."/>
            <person name="Yang Y."/>
            <person name="An X."/>
            <person name="Dong Z."/>
            <person name="Zhang K."/>
            <person name="Zhang X."/>
            <person name="Luo M.C."/>
            <person name="Dvorak J."/>
            <person name="Tong Y."/>
            <person name="Wang J."/>
            <person name="Yang H."/>
            <person name="Li Z."/>
            <person name="Wang D."/>
            <person name="Zhang A."/>
            <person name="Wang J."/>
        </authorList>
    </citation>
    <scope>NUCLEOTIDE SEQUENCE</scope>
    <source>
        <strain evidence="2">cv. G1812</strain>
    </source>
</reference>
<keyword evidence="2" id="KW-1185">Reference proteome</keyword>
<protein>
    <submittedName>
        <fullName evidence="1">Uncharacterized protein</fullName>
    </submittedName>
</protein>
<dbReference type="EnsemblPlants" id="TuG1812G0600002102.01.T01">
    <property type="protein sequence ID" value="TuG1812G0600002102.01.T01"/>
    <property type="gene ID" value="TuG1812G0600002102.01"/>
</dbReference>
<proteinExistence type="predicted"/>
<dbReference type="Proteomes" id="UP000015106">
    <property type="component" value="Chromosome 6"/>
</dbReference>
<accession>A0A8R7QMX3</accession>
<dbReference type="Gramene" id="TuG1812G0600002102.01.T01">
    <property type="protein sequence ID" value="TuG1812G0600002102.01.T01"/>
    <property type="gene ID" value="TuG1812G0600002102.01"/>
</dbReference>